<comment type="caution">
    <text evidence="12">The sequence shown here is derived from an EMBL/GenBank/DDBJ whole genome shotgun (WGS) entry which is preliminary data.</text>
</comment>
<evidence type="ECO:0000259" key="11">
    <source>
        <dbReference type="PROSITE" id="PS50112"/>
    </source>
</evidence>
<dbReference type="Proteomes" id="UP001300745">
    <property type="component" value="Unassembled WGS sequence"/>
</dbReference>
<evidence type="ECO:0000259" key="10">
    <source>
        <dbReference type="PROSITE" id="PS50110"/>
    </source>
</evidence>
<protein>
    <recommendedName>
        <fullName evidence="3">histidine kinase</fullName>
        <ecNumber evidence="3">2.7.13.3</ecNumber>
    </recommendedName>
</protein>
<name>A0ABT3SIS3_9MYCO</name>
<accession>A0ABT3SIS3</accession>
<dbReference type="InterPro" id="IPR001789">
    <property type="entry name" value="Sig_transdc_resp-reg_receiver"/>
</dbReference>
<dbReference type="CDD" id="cd16936">
    <property type="entry name" value="HATPase_RsbW-like"/>
    <property type="match status" value="1"/>
</dbReference>
<dbReference type="InterPro" id="IPR004358">
    <property type="entry name" value="Sig_transdc_His_kin-like_C"/>
</dbReference>
<dbReference type="Gene3D" id="3.30.565.10">
    <property type="entry name" value="Histidine kinase-like ATPase, C-terminal domain"/>
    <property type="match status" value="2"/>
</dbReference>
<dbReference type="CDD" id="cd16922">
    <property type="entry name" value="HATPase_EvgS-ArcB-TorS-like"/>
    <property type="match status" value="1"/>
</dbReference>
<keyword evidence="4 8" id="KW-0597">Phosphoprotein</keyword>
<dbReference type="InterPro" id="IPR029016">
    <property type="entry name" value="GAF-like_dom_sf"/>
</dbReference>
<keyword evidence="6" id="KW-0418">Kinase</keyword>
<sequence length="1376" mass="149435">MDVGSVSGPDDHVGRDLSRVDWAATPLGVPDSWPQSLRTAVSILLSSRFAMWMAWGPDLTFFCNDAYRRDTLGDKYPWALGRPSREVWAEVWDDAGPRIDHVLTTAQATWDEGLLLFLERSGYPEETYHTFSYSPLRDETGQVVGMLCVVSEDTDRVIGERRMATLRDLGSDPSSVRTEPEMLAFAAHQLERNLFDLPFTLTYLFNDDGTAHLAGSTGILAGHPAAPVMLPADTSAVWPADEAAQGKSVLIGLASAPFADLPTGRWQYPPRQALVAPLLAQSGKPSGFLVAALNRFRPFDDDYRAFVALVAGHIATGISNARSFRDQQRRVEELAELDRAKTTFFSNISHEFRTPISLILGPVNELRTRAPALDERAQKELDVIERNGLRLAKLVNTLLDFSRIEANRVQAHYAPVDLAGVTAELASVFRSAVDRAGLALIVDCEHLDEPVYLDHDMWEKVVLNLLSNALKYTFEGTITVRVARGTDEAVVTVADTGVGISAAEMPRLFERFHRIESARSRSTEGSGIGLALVKELVALHRGTITAESTEDVGTTFRVRLPLGTAHLPADALTKPGTNRTPSGIAEPFVAEALRWLPDDDPDAMSEVSDLPPSTTAVIRVLVADDNADMRQYLLRLLRGAGYQVDAVADGQHALDRIRADPPDLVVSDVMMPRLNGLALVAALRMDPRTVGVPVLLLSARAGQEASIEGLRAGADDYLVKPFAAADLLARVRANVELARLRSHHTRWRQALVESLQEAFFICDEVGAVIEINNAFTDILGFGPEDLPYAPEHPWWPDPETQPEAHQQIVDAFAGIPDHPHGSYTVPVNHRDGHRVWISANIAHAEDPDTGRGVMVGTFRDVTAEHYSGQRQIALAALNQQLVQADTVDDALRAAVEQLRSQWSARRILAAVFPVRGGVATVSETPELFGDTDSAHWIALPEAIVDRITAIAGSGDLLTADTEVAGSAGIALQHPRGILVIWLDLPAERPFTAEDQTLLAVLAGRLGQGLQRVHQLDLQRETALALQHSILGPAYLPSGFAVRYQPASHPLQVGGDWYDVVALDDGRIALVVGDCVGHDLAAATVMGQLRSACRALLLERSSPAATLAGLDRFASRLPGAQSTTAFCAILDPDTGELSYSSAGHPPAILVCADGTTRLLEGGHSIALGIRPDRARPEAQLTIPAQATLLLYTDGLVERRYRSLDDGIDGAINLIRADSSLDLDPLADRLMHRLAPPGGYQDDVVLLLYRHPAPLEVTIPADAVHLAPARAALREWLSSAGIDHEQAQDVLVAAGEAVTNSIEHGYRNIEGGTITLHASSEVDQLRLTITDTGSWKPKQTGYTHRGKGIQIMQALMEDVSIVRDTTGTVVRLSTRIRR</sequence>
<keyword evidence="13" id="KW-1185">Reference proteome</keyword>
<dbReference type="Gene3D" id="3.40.50.2300">
    <property type="match status" value="1"/>
</dbReference>
<dbReference type="Pfam" id="PF00512">
    <property type="entry name" value="HisKA"/>
    <property type="match status" value="1"/>
</dbReference>
<dbReference type="SUPFAM" id="SSF55785">
    <property type="entry name" value="PYP-like sensor domain (PAS domain)"/>
    <property type="match status" value="1"/>
</dbReference>
<dbReference type="SUPFAM" id="SSF52172">
    <property type="entry name" value="CheY-like"/>
    <property type="match status" value="1"/>
</dbReference>
<gene>
    <name evidence="12" type="ORF">ORI27_21445</name>
</gene>
<dbReference type="Pfam" id="PF13492">
    <property type="entry name" value="GAF_3"/>
    <property type="match status" value="1"/>
</dbReference>
<dbReference type="InterPro" id="IPR036457">
    <property type="entry name" value="PPM-type-like_dom_sf"/>
</dbReference>
<dbReference type="InterPro" id="IPR036097">
    <property type="entry name" value="HisK_dim/P_sf"/>
</dbReference>
<dbReference type="InterPro" id="IPR001932">
    <property type="entry name" value="PPM-type_phosphatase-like_dom"/>
</dbReference>
<dbReference type="InterPro" id="IPR003594">
    <property type="entry name" value="HATPase_dom"/>
</dbReference>
<dbReference type="SUPFAM" id="SSF47384">
    <property type="entry name" value="Homodimeric domain of signal transducing histidine kinase"/>
    <property type="match status" value="1"/>
</dbReference>
<dbReference type="PROSITE" id="PS50110">
    <property type="entry name" value="RESPONSE_REGULATORY"/>
    <property type="match status" value="1"/>
</dbReference>
<feature type="modified residue" description="4-aspartylphosphate" evidence="8">
    <location>
        <position position="668"/>
    </location>
</feature>
<dbReference type="InterPro" id="IPR003018">
    <property type="entry name" value="GAF"/>
</dbReference>
<dbReference type="SMART" id="SM00387">
    <property type="entry name" value="HATPase_c"/>
    <property type="match status" value="2"/>
</dbReference>
<dbReference type="RefSeq" id="WP_265999064.1">
    <property type="nucleotide sequence ID" value="NZ_JAPJDN010000022.1"/>
</dbReference>
<dbReference type="Gene3D" id="3.30.450.40">
    <property type="match status" value="1"/>
</dbReference>
<evidence type="ECO:0000256" key="4">
    <source>
        <dbReference type="ARBA" id="ARBA00022553"/>
    </source>
</evidence>
<comment type="catalytic activity">
    <reaction evidence="1">
        <text>ATP + protein L-histidine = ADP + protein N-phospho-L-histidine.</text>
        <dbReference type="EC" id="2.7.13.3"/>
    </reaction>
</comment>
<dbReference type="Pfam" id="PF02518">
    <property type="entry name" value="HATPase_c"/>
    <property type="match status" value="1"/>
</dbReference>
<keyword evidence="7" id="KW-0902">Two-component regulatory system</keyword>
<dbReference type="InterPro" id="IPR035965">
    <property type="entry name" value="PAS-like_dom_sf"/>
</dbReference>
<dbReference type="InterPro" id="IPR003661">
    <property type="entry name" value="HisK_dim/P_dom"/>
</dbReference>
<dbReference type="Gene3D" id="3.30.450.20">
    <property type="entry name" value="PAS domain"/>
    <property type="match status" value="2"/>
</dbReference>
<evidence type="ECO:0000256" key="6">
    <source>
        <dbReference type="ARBA" id="ARBA00022777"/>
    </source>
</evidence>
<dbReference type="CDD" id="cd00130">
    <property type="entry name" value="PAS"/>
    <property type="match status" value="1"/>
</dbReference>
<evidence type="ECO:0000259" key="9">
    <source>
        <dbReference type="PROSITE" id="PS50109"/>
    </source>
</evidence>
<dbReference type="CDD" id="cd00082">
    <property type="entry name" value="HisKA"/>
    <property type="match status" value="1"/>
</dbReference>
<dbReference type="SMART" id="SM00388">
    <property type="entry name" value="HisKA"/>
    <property type="match status" value="1"/>
</dbReference>
<feature type="domain" description="Response regulatory" evidence="10">
    <location>
        <begin position="619"/>
        <end position="735"/>
    </location>
</feature>
<evidence type="ECO:0000256" key="1">
    <source>
        <dbReference type="ARBA" id="ARBA00000085"/>
    </source>
</evidence>
<dbReference type="Gene3D" id="3.60.40.10">
    <property type="entry name" value="PPM-type phosphatase domain"/>
    <property type="match status" value="1"/>
</dbReference>
<dbReference type="InterPro" id="IPR000014">
    <property type="entry name" value="PAS"/>
</dbReference>
<dbReference type="PRINTS" id="PR00344">
    <property type="entry name" value="BCTRLSENSOR"/>
</dbReference>
<evidence type="ECO:0000256" key="8">
    <source>
        <dbReference type="PROSITE-ProRule" id="PRU00169"/>
    </source>
</evidence>
<reference evidence="12 13" key="1">
    <citation type="submission" date="2022-11" db="EMBL/GenBank/DDBJ databases">
        <title>Mycobacterium sp. nov.</title>
        <authorList>
            <person name="Papic B."/>
            <person name="Spicic S."/>
            <person name="Duvnjak S."/>
        </authorList>
    </citation>
    <scope>NUCLEOTIDE SEQUENCE [LARGE SCALE GENOMIC DNA]</scope>
    <source>
        <strain evidence="12 13">CVI_P4</strain>
    </source>
</reference>
<dbReference type="NCBIfam" id="TIGR00229">
    <property type="entry name" value="sensory_box"/>
    <property type="match status" value="1"/>
</dbReference>
<dbReference type="PANTHER" id="PTHR43547">
    <property type="entry name" value="TWO-COMPONENT HISTIDINE KINASE"/>
    <property type="match status" value="1"/>
</dbReference>
<dbReference type="PROSITE" id="PS50109">
    <property type="entry name" value="HIS_KIN"/>
    <property type="match status" value="1"/>
</dbReference>
<evidence type="ECO:0000313" key="13">
    <source>
        <dbReference type="Proteomes" id="UP001300745"/>
    </source>
</evidence>
<keyword evidence="5" id="KW-0808">Transferase</keyword>
<dbReference type="InterPro" id="IPR005467">
    <property type="entry name" value="His_kinase_dom"/>
</dbReference>
<dbReference type="Gene3D" id="1.10.287.130">
    <property type="match status" value="1"/>
</dbReference>
<dbReference type="PROSITE" id="PS50112">
    <property type="entry name" value="PAS"/>
    <property type="match status" value="1"/>
</dbReference>
<dbReference type="InterPro" id="IPR036890">
    <property type="entry name" value="HATPase_C_sf"/>
</dbReference>
<evidence type="ECO:0000256" key="7">
    <source>
        <dbReference type="ARBA" id="ARBA00023012"/>
    </source>
</evidence>
<feature type="domain" description="Histidine kinase" evidence="9">
    <location>
        <begin position="347"/>
        <end position="564"/>
    </location>
</feature>
<dbReference type="SUPFAM" id="SSF55874">
    <property type="entry name" value="ATPase domain of HSP90 chaperone/DNA topoisomerase II/histidine kinase"/>
    <property type="match status" value="2"/>
</dbReference>
<proteinExistence type="predicted"/>
<dbReference type="Pfam" id="PF07228">
    <property type="entry name" value="SpoIIE"/>
    <property type="match status" value="1"/>
</dbReference>
<dbReference type="Pfam" id="PF00072">
    <property type="entry name" value="Response_reg"/>
    <property type="match status" value="1"/>
</dbReference>
<dbReference type="EMBL" id="JAPJDO010000022">
    <property type="protein sequence ID" value="MCX2939267.1"/>
    <property type="molecule type" value="Genomic_DNA"/>
</dbReference>
<evidence type="ECO:0000256" key="3">
    <source>
        <dbReference type="ARBA" id="ARBA00012438"/>
    </source>
</evidence>
<evidence type="ECO:0000256" key="2">
    <source>
        <dbReference type="ARBA" id="ARBA00004236"/>
    </source>
</evidence>
<dbReference type="Pfam" id="PF13581">
    <property type="entry name" value="HATPase_c_2"/>
    <property type="match status" value="1"/>
</dbReference>
<comment type="subcellular location">
    <subcellularLocation>
        <location evidence="2">Cell membrane</location>
    </subcellularLocation>
</comment>
<dbReference type="InterPro" id="IPR011006">
    <property type="entry name" value="CheY-like_superfamily"/>
</dbReference>
<dbReference type="SUPFAM" id="SSF55781">
    <property type="entry name" value="GAF domain-like"/>
    <property type="match status" value="1"/>
</dbReference>
<dbReference type="SMART" id="SM00331">
    <property type="entry name" value="PP2C_SIG"/>
    <property type="match status" value="1"/>
</dbReference>
<feature type="domain" description="PAS" evidence="11">
    <location>
        <begin position="751"/>
        <end position="786"/>
    </location>
</feature>
<dbReference type="PANTHER" id="PTHR43547:SF2">
    <property type="entry name" value="HYBRID SIGNAL TRANSDUCTION HISTIDINE KINASE C"/>
    <property type="match status" value="1"/>
</dbReference>
<dbReference type="Pfam" id="PF13426">
    <property type="entry name" value="PAS_9"/>
    <property type="match status" value="1"/>
</dbReference>
<dbReference type="SMART" id="SM00448">
    <property type="entry name" value="REC"/>
    <property type="match status" value="1"/>
</dbReference>
<dbReference type="CDD" id="cd17574">
    <property type="entry name" value="REC_OmpR"/>
    <property type="match status" value="1"/>
</dbReference>
<evidence type="ECO:0000313" key="12">
    <source>
        <dbReference type="EMBL" id="MCX2939267.1"/>
    </source>
</evidence>
<evidence type="ECO:0000256" key="5">
    <source>
        <dbReference type="ARBA" id="ARBA00022679"/>
    </source>
</evidence>
<organism evidence="12 13">
    <name type="scientific">Mycobacterium pinniadriaticum</name>
    <dbReference type="NCBI Taxonomy" id="2994102"/>
    <lineage>
        <taxon>Bacteria</taxon>
        <taxon>Bacillati</taxon>
        <taxon>Actinomycetota</taxon>
        <taxon>Actinomycetes</taxon>
        <taxon>Mycobacteriales</taxon>
        <taxon>Mycobacteriaceae</taxon>
        <taxon>Mycobacterium</taxon>
    </lineage>
</organism>
<dbReference type="EC" id="2.7.13.3" evidence="3"/>